<dbReference type="Pfam" id="PF19044">
    <property type="entry name" value="P-loop_TraG"/>
    <property type="match status" value="1"/>
</dbReference>
<dbReference type="Proteomes" id="UP001432074">
    <property type="component" value="Chromosome"/>
</dbReference>
<gene>
    <name evidence="4" type="ORF">V2E25_01555</name>
</gene>
<evidence type="ECO:0000313" key="4">
    <source>
        <dbReference type="EMBL" id="WVN22260.1"/>
    </source>
</evidence>
<protein>
    <submittedName>
        <fullName evidence="4">Conjugal transfer protein TraE</fullName>
    </submittedName>
</protein>
<sequence length="943" mass="109443">MLQPKNLKKVQGKFWKNFTWLDYLVISILVMFAILIGYTALPESISKTIKFIVSIVLTLVFSMLLIKSKKYNCRVYVLFFRMIKFWFSVKKFSKTKTSPKNLIPYAELIENKFIKTKRLKSGTKFFSVIKFKGKSPWNEDDEDRESFLKKFTNLIDSTDIHLSLIRQKELIDYSQNFKSLEENANKKVNELIDKNAPVNVIENYQKYYEYINDDLNLLDTNLLVDIYYLVVYDKSVSELKKTIANATTFLNSMDIETNILENYEVISFLARLNNKELDLNLVQEYLEQIEENKREALIRNKDNFEYLTFKEKVKAFFAFLKSKLKLKKKVKLDKTNIKKPKLTLDSILANDKVIFKHNYFIRDNKFCSINTISELPLNLAEGWAIDLFDNNSTIVWNLGIFNEEIQATLLDKTSKKMVDNSNLVKSKYYQKAGGLQLEAIEYLENQLQLDKNVLTNSSLMIINSADSLKELRTIEAKIFANAKRNKITINPVPFRQFEAYSQACLITTNNLNEAIPMSSYNVAHGWPFENEENNDKNFFILGATASTGEPIIFDQFYKGSSRRVNYNMFSVGSSGKGKSTDVKKAVLGHLAQNNKVYIIDPQNEYSILGKKFGATIIDLGLGFNTVINPLEIQTQLFQDDEELSIKLIVNKHLEWVESFFRLINPDWTIDHIVLVMNFVRALYDKLGIYKLKTLDELKKIKYPIMSDLIKAIKNYKFIDEIEKNRKQETILRTYERLSFLFEYNGKYEHIYNGQTNLDLSNDFIIFNTQKLFDTGDGSGRVGLFVLLTFIQNKIFNNVIETPDKNSLLVIDELHMYIDPNNFTTLNFVYTMTKTVRKFNAGMILCTQNPSDFLGSSMITKKAEAILQNCQYSKFFGLKQKDLEAVNEMFKTSGGLNNSHLNFLADAEIGNLLFSLHMYSKIKSQIYYNDFEKELFFVKGHIGN</sequence>
<keyword evidence="1" id="KW-0175">Coiled coil</keyword>
<proteinExistence type="predicted"/>
<dbReference type="PANTHER" id="PTHR30121">
    <property type="entry name" value="UNCHARACTERIZED PROTEIN YJGR-RELATED"/>
    <property type="match status" value="1"/>
</dbReference>
<dbReference type="SUPFAM" id="SSF52540">
    <property type="entry name" value="P-loop containing nucleoside triphosphate hydrolases"/>
    <property type="match status" value="1"/>
</dbReference>
<dbReference type="NCBIfam" id="NF045975">
    <property type="entry name" value="VirB4_plasma"/>
    <property type="match status" value="1"/>
</dbReference>
<feature type="transmembrane region" description="Helical" evidence="2">
    <location>
        <begin position="20"/>
        <end position="41"/>
    </location>
</feature>
<feature type="domain" description="TraG P-loop" evidence="3">
    <location>
        <begin position="547"/>
        <end position="871"/>
    </location>
</feature>
<dbReference type="InterPro" id="IPR027417">
    <property type="entry name" value="P-loop_NTPase"/>
</dbReference>
<evidence type="ECO:0000313" key="5">
    <source>
        <dbReference type="Proteomes" id="UP001432074"/>
    </source>
</evidence>
<reference evidence="4" key="1">
    <citation type="submission" date="2024-01" db="EMBL/GenBank/DDBJ databases">
        <title>Complete genome sequence of Mycoplasma arginini type strain G 230.</title>
        <authorList>
            <person name="Spergser J."/>
        </authorList>
    </citation>
    <scope>NUCLEOTIDE SEQUENCE</scope>
    <source>
        <strain evidence="4">NCTC 10129</strain>
    </source>
</reference>
<dbReference type="InterPro" id="IPR051162">
    <property type="entry name" value="T4SS_component"/>
</dbReference>
<accession>A0ABZ2AJQ6</accession>
<evidence type="ECO:0000256" key="2">
    <source>
        <dbReference type="SAM" id="Phobius"/>
    </source>
</evidence>
<dbReference type="PANTHER" id="PTHR30121:SF6">
    <property type="entry name" value="SLR6007 PROTEIN"/>
    <property type="match status" value="1"/>
</dbReference>
<evidence type="ECO:0000259" key="3">
    <source>
        <dbReference type="Pfam" id="PF19044"/>
    </source>
</evidence>
<dbReference type="Gene3D" id="1.10.8.730">
    <property type="match status" value="1"/>
</dbReference>
<evidence type="ECO:0000256" key="1">
    <source>
        <dbReference type="SAM" id="Coils"/>
    </source>
</evidence>
<organism evidence="4 5">
    <name type="scientific">Mycoplasmopsis arginini</name>
    <name type="common">Mycoplasma arginini</name>
    <dbReference type="NCBI Taxonomy" id="2094"/>
    <lineage>
        <taxon>Bacteria</taxon>
        <taxon>Bacillati</taxon>
        <taxon>Mycoplasmatota</taxon>
        <taxon>Mycoplasmoidales</taxon>
        <taxon>Metamycoplasmataceae</taxon>
        <taxon>Mycoplasmopsis</taxon>
    </lineage>
</organism>
<dbReference type="EMBL" id="CP143577">
    <property type="protein sequence ID" value="WVN22260.1"/>
    <property type="molecule type" value="Genomic_DNA"/>
</dbReference>
<dbReference type="RefSeq" id="WP_129694587.1">
    <property type="nucleotide sequence ID" value="NZ_CP143577.1"/>
</dbReference>
<name>A0ABZ2AJQ6_MYCAR</name>
<dbReference type="InterPro" id="IPR043964">
    <property type="entry name" value="P-loop_TraG"/>
</dbReference>
<keyword evidence="5" id="KW-1185">Reference proteome</keyword>
<feature type="coiled-coil region" evidence="1">
    <location>
        <begin position="272"/>
        <end position="299"/>
    </location>
</feature>
<keyword evidence="2" id="KW-0812">Transmembrane</keyword>
<dbReference type="Gene3D" id="3.40.50.300">
    <property type="entry name" value="P-loop containing nucleotide triphosphate hydrolases"/>
    <property type="match status" value="1"/>
</dbReference>
<feature type="transmembrane region" description="Helical" evidence="2">
    <location>
        <begin position="47"/>
        <end position="66"/>
    </location>
</feature>
<keyword evidence="2" id="KW-1133">Transmembrane helix</keyword>
<keyword evidence="2" id="KW-0472">Membrane</keyword>